<dbReference type="Proteomes" id="UP000220840">
    <property type="component" value="Unassembled WGS sequence"/>
</dbReference>
<evidence type="ECO:0000313" key="2">
    <source>
        <dbReference type="Proteomes" id="UP000220840"/>
    </source>
</evidence>
<gene>
    <name evidence="1" type="ORF">CQ394_06860</name>
</gene>
<dbReference type="OrthoDB" id="95423at2"/>
<protein>
    <submittedName>
        <fullName evidence="1">Phage tail protein</fullName>
    </submittedName>
</protein>
<comment type="caution">
    <text evidence="1">The sequence shown here is derived from an EMBL/GenBank/DDBJ whole genome shotgun (WGS) entry which is preliminary data.</text>
</comment>
<dbReference type="Gene3D" id="3.55.50.10">
    <property type="entry name" value="Baseplate protein-like domains"/>
    <property type="match status" value="1"/>
</dbReference>
<organism evidence="1 2">
    <name type="scientific">Clostridium neonatale</name>
    <dbReference type="NCBI Taxonomy" id="137838"/>
    <lineage>
        <taxon>Bacteria</taxon>
        <taxon>Bacillati</taxon>
        <taxon>Bacillota</taxon>
        <taxon>Clostridia</taxon>
        <taxon>Eubacteriales</taxon>
        <taxon>Clostridiaceae</taxon>
        <taxon>Clostridium</taxon>
    </lineage>
</organism>
<dbReference type="EMBL" id="PDCJ01000001">
    <property type="protein sequence ID" value="PEG31421.1"/>
    <property type="molecule type" value="Genomic_DNA"/>
</dbReference>
<proteinExistence type="predicted"/>
<name>A0A2A7MJB3_9CLOT</name>
<dbReference type="RefSeq" id="WP_058295577.1">
    <property type="nucleotide sequence ID" value="NZ_CAMRXB010000046.1"/>
</dbReference>
<evidence type="ECO:0000313" key="1">
    <source>
        <dbReference type="EMBL" id="PEG31421.1"/>
    </source>
</evidence>
<dbReference type="STRING" id="137838.GCA_001458595_02839"/>
<reference evidence="1 2" key="1">
    <citation type="submission" date="2017-10" db="EMBL/GenBank/DDBJ databases">
        <title>Effective Description of Clostridium neonatale sp. nov. linked to necrotizing enterocolitis in neonates and a clarification of species assignable to the genus Clostridium (Prazmowski 1880) emend. Lawson and Rainey 2016.</title>
        <authorList>
            <person name="Bernard K."/>
            <person name="Burdz T."/>
            <person name="Wiebe D."/>
            <person name="Balcewich B."/>
            <person name="Alfa M."/>
            <person name="Bernier A.-M."/>
        </authorList>
    </citation>
    <scope>NUCLEOTIDE SEQUENCE [LARGE SCALE GENOMIC DNA]</scope>
    <source>
        <strain evidence="1 2">LCDC99A005</strain>
    </source>
</reference>
<accession>A0A2A7MJB3</accession>
<sequence>MAYDYVYTYGDIIISNYEFVKITDLRIERKINEHAELYVKGIIDSVKGDKYVEGANDKSFIKVSLKDDKNNVKDLFQGIIINISINSSNDIKTLEIQGLSQTFLMDINKKNRTFQNESSTYRNIINTVNSSYKNISIVDNITETSKIDTFVVQYKETDWEFIKRLASYFNSWVVPECQLEDIKYSIGKTGMLKAYSLEEFNYSIKKGIEEYKIKGGNGVSGLDDINLITYEVITNKMLDLCDSVTFKGRNLYVYETEIEMHDSIFSNKYSLRDEKGMKIRRIYNNQIVGLSLSGTILDTKNDVVKVNLEVDGKQDSSTARWFPYSTVYSSEDGTGWYCMPEKGDAIRLYFPDNVEKSAYAISSVNLKSRDTEKRSDPSVKSIGTKYGKQLIMEPGSVNIIGGSGMMVKMTDDGGIEIISDKKIILDAQDDIEINGKAKVLIKGESGVDLTQNSANLSIKDDVTMSGGKVKIE</sequence>
<keyword evidence="2" id="KW-1185">Reference proteome</keyword>
<dbReference type="AlphaFoldDB" id="A0A2A7MJB3"/>
<dbReference type="SUPFAM" id="SSF69279">
    <property type="entry name" value="Phage tail proteins"/>
    <property type="match status" value="1"/>
</dbReference>